<feature type="transmembrane region" description="Helical" evidence="7">
    <location>
        <begin position="53"/>
        <end position="79"/>
    </location>
</feature>
<keyword evidence="2" id="KW-1003">Cell membrane</keyword>
<dbReference type="GO" id="GO:0022857">
    <property type="term" value="F:transmembrane transporter activity"/>
    <property type="evidence" value="ECO:0007669"/>
    <property type="project" value="UniProtKB-UniRule"/>
</dbReference>
<keyword evidence="4 7" id="KW-0812">Transmembrane</keyword>
<dbReference type="RefSeq" id="WP_037163942.1">
    <property type="nucleotide sequence ID" value="NZ_CAJXID010000046.1"/>
</dbReference>
<dbReference type="Pfam" id="PF06808">
    <property type="entry name" value="DctM"/>
    <property type="match status" value="1"/>
</dbReference>
<keyword evidence="10" id="KW-1185">Reference proteome</keyword>
<evidence type="ECO:0000256" key="2">
    <source>
        <dbReference type="ARBA" id="ARBA00022475"/>
    </source>
</evidence>
<protein>
    <recommendedName>
        <fullName evidence="7">TRAP transporter large permease protein</fullName>
    </recommendedName>
</protein>
<feature type="transmembrane region" description="Helical" evidence="7">
    <location>
        <begin position="363"/>
        <end position="388"/>
    </location>
</feature>
<evidence type="ECO:0000256" key="3">
    <source>
        <dbReference type="ARBA" id="ARBA00022519"/>
    </source>
</evidence>
<feature type="transmembrane region" description="Helical" evidence="7">
    <location>
        <begin position="409"/>
        <end position="430"/>
    </location>
</feature>
<comment type="caution">
    <text evidence="9">The sequence shown here is derived from an EMBL/GenBank/DDBJ whole genome shotgun (WGS) entry which is preliminary data.</text>
</comment>
<comment type="function">
    <text evidence="7">Part of the tripartite ATP-independent periplasmic (TRAP) transport system.</text>
</comment>
<keyword evidence="6 7" id="KW-0472">Membrane</keyword>
<dbReference type="PANTHER" id="PTHR33362:SF5">
    <property type="entry name" value="C4-DICARBOXYLATE TRAP TRANSPORTER LARGE PERMEASE PROTEIN DCTM"/>
    <property type="match status" value="1"/>
</dbReference>
<keyword evidence="3 7" id="KW-0997">Cell inner membrane</keyword>
<sequence length="435" mass="45122">MSVDVGLYGVGILLLLLLLRVPVALAMITVSFGGIAMLLGFQPALGIVTSTPYSFVASWTMSAVPMFLLMGFIAFHAGLTTSLFDAAKAILWRVPGGLAISSIFACTGFASVSGSSIACAAAMGRIAIPEMVAAGYRPSFAAGAIAAGGTIGALIPPSILMIVYGVFAETSITQVFVGGIGVGILTAFSYCLIVFGYCWLRPDIVPRHLAAGFADAGGLPAILRIWPIAILVLLVFGGLFSGYFTATEAGAVGAGGAILLSVVTGKLTLQVMRVSLLETLTTCASLFIIGIGASMFTRFLGITGLSSFIGSLVAGADLGYVELMTIIVAIYLVLGMFMEPFGALLVTLPVLLPVLKAEGISLVWFGVFVVKMLEIGMITPPVGLNVFVIKNVASRYVSVVQVFKGVVPFILADLVVIVLTIAFPAIVLSLPQLVF</sequence>
<feature type="transmembrane region" description="Helical" evidence="7">
    <location>
        <begin position="328"/>
        <end position="351"/>
    </location>
</feature>
<comment type="similarity">
    <text evidence="7">Belongs to the TRAP transporter large permease family.</text>
</comment>
<dbReference type="InterPro" id="IPR010656">
    <property type="entry name" value="DctM"/>
</dbReference>
<feature type="transmembrane region" description="Helical" evidence="7">
    <location>
        <begin position="276"/>
        <end position="296"/>
    </location>
</feature>
<evidence type="ECO:0000256" key="7">
    <source>
        <dbReference type="RuleBase" id="RU369079"/>
    </source>
</evidence>
<evidence type="ECO:0000313" key="9">
    <source>
        <dbReference type="EMBL" id="KEQ10432.1"/>
    </source>
</evidence>
<dbReference type="AlphaFoldDB" id="A0A922P141"/>
<evidence type="ECO:0000259" key="8">
    <source>
        <dbReference type="Pfam" id="PF06808"/>
    </source>
</evidence>
<proteinExistence type="inferred from homology"/>
<dbReference type="EMBL" id="JOKJ01000002">
    <property type="protein sequence ID" value="KEQ10432.1"/>
    <property type="molecule type" value="Genomic_DNA"/>
</dbReference>
<evidence type="ECO:0000256" key="5">
    <source>
        <dbReference type="ARBA" id="ARBA00022989"/>
    </source>
</evidence>
<comment type="subunit">
    <text evidence="7">The complex comprises the extracytoplasmic solute receptor protein and the two transmembrane proteins.</text>
</comment>
<feature type="domain" description="TRAP C4-dicarboxylate transport system permease DctM subunit" evidence="8">
    <location>
        <begin position="10"/>
        <end position="426"/>
    </location>
</feature>
<dbReference type="OrthoDB" id="9783448at2"/>
<feature type="transmembrane region" description="Helical" evidence="7">
    <location>
        <begin position="176"/>
        <end position="200"/>
    </location>
</feature>
<dbReference type="PIRSF" id="PIRSF006066">
    <property type="entry name" value="HI0050"/>
    <property type="match status" value="1"/>
</dbReference>
<feature type="transmembrane region" description="Helical" evidence="7">
    <location>
        <begin position="99"/>
        <end position="128"/>
    </location>
</feature>
<feature type="transmembrane region" description="Helical" evidence="7">
    <location>
        <begin position="221"/>
        <end position="244"/>
    </location>
</feature>
<name>A0A922P141_9HYPH</name>
<feature type="transmembrane region" description="Helical" evidence="7">
    <location>
        <begin position="302"/>
        <end position="321"/>
    </location>
</feature>
<organism evidence="9 10">
    <name type="scientific">Pseudorhizobium pelagicum</name>
    <dbReference type="NCBI Taxonomy" id="1509405"/>
    <lineage>
        <taxon>Bacteria</taxon>
        <taxon>Pseudomonadati</taxon>
        <taxon>Pseudomonadota</taxon>
        <taxon>Alphaproteobacteria</taxon>
        <taxon>Hyphomicrobiales</taxon>
        <taxon>Rhizobiaceae</taxon>
        <taxon>Rhizobium/Agrobacterium group</taxon>
        <taxon>Pseudorhizobium</taxon>
    </lineage>
</organism>
<gene>
    <name evidence="9" type="ORF">GV68_09120</name>
</gene>
<dbReference type="PANTHER" id="PTHR33362">
    <property type="entry name" value="SIALIC ACID TRAP TRANSPORTER PERMEASE PROTEIN SIAT-RELATED"/>
    <property type="match status" value="1"/>
</dbReference>
<dbReference type="InterPro" id="IPR004681">
    <property type="entry name" value="TRAP_DctM"/>
</dbReference>
<keyword evidence="5 7" id="KW-1133">Transmembrane helix</keyword>
<evidence type="ECO:0000313" key="10">
    <source>
        <dbReference type="Proteomes" id="UP000052167"/>
    </source>
</evidence>
<reference evidence="9 10" key="1">
    <citation type="submission" date="2014-06" db="EMBL/GenBank/DDBJ databases">
        <title>Rhizobium pelagicum/R2-400B4.</title>
        <authorList>
            <person name="Kimes N.E."/>
            <person name="Lopez-Perez M."/>
        </authorList>
    </citation>
    <scope>NUCLEOTIDE SEQUENCE [LARGE SCALE GENOMIC DNA]</scope>
    <source>
        <strain evidence="9 10">R2-400B4</strain>
    </source>
</reference>
<dbReference type="GO" id="GO:0005886">
    <property type="term" value="C:plasma membrane"/>
    <property type="evidence" value="ECO:0007669"/>
    <property type="project" value="UniProtKB-SubCell"/>
</dbReference>
<feature type="transmembrane region" description="Helical" evidence="7">
    <location>
        <begin position="140"/>
        <end position="164"/>
    </location>
</feature>
<comment type="subcellular location">
    <subcellularLocation>
        <location evidence="1 7">Cell inner membrane</location>
        <topology evidence="1 7">Multi-pass membrane protein</topology>
    </subcellularLocation>
</comment>
<keyword evidence="7" id="KW-0813">Transport</keyword>
<evidence type="ECO:0000256" key="1">
    <source>
        <dbReference type="ARBA" id="ARBA00004429"/>
    </source>
</evidence>
<evidence type="ECO:0000256" key="4">
    <source>
        <dbReference type="ARBA" id="ARBA00022692"/>
    </source>
</evidence>
<dbReference type="Proteomes" id="UP000052167">
    <property type="component" value="Unassembled WGS sequence"/>
</dbReference>
<accession>A0A922P141</accession>
<feature type="transmembrane region" description="Helical" evidence="7">
    <location>
        <begin position="12"/>
        <end position="41"/>
    </location>
</feature>
<dbReference type="NCBIfam" id="TIGR00786">
    <property type="entry name" value="dctM"/>
    <property type="match status" value="1"/>
</dbReference>
<evidence type="ECO:0000256" key="6">
    <source>
        <dbReference type="ARBA" id="ARBA00023136"/>
    </source>
</evidence>